<keyword evidence="6" id="KW-1185">Reference proteome</keyword>
<dbReference type="InterPro" id="IPR007213">
    <property type="entry name" value="Ppm1/Ppm2/Tcmp"/>
</dbReference>
<evidence type="ECO:0000313" key="5">
    <source>
        <dbReference type="Proteomes" id="UP001207736"/>
    </source>
</evidence>
<dbReference type="InterPro" id="IPR016874">
    <property type="entry name" value="TcmP-like"/>
</dbReference>
<comment type="caution">
    <text evidence="3">The sequence shown here is derived from an EMBL/GenBank/DDBJ whole genome shotgun (WGS) entry which is preliminary data.</text>
</comment>
<dbReference type="AlphaFoldDB" id="A0AAV5AYI0"/>
<protein>
    <recommendedName>
        <fullName evidence="7">Class I SAM-dependent methyltransferase</fullName>
    </recommendedName>
</protein>
<dbReference type="PIRSF" id="PIRSF028177">
    <property type="entry name" value="Polyketide_synth_Omtfrase_TcmP"/>
    <property type="match status" value="1"/>
</dbReference>
<evidence type="ECO:0000313" key="6">
    <source>
        <dbReference type="Proteomes" id="UP001208692"/>
    </source>
</evidence>
<name>A0AAV5AYI0_9FLAO</name>
<sequence length="277" mass="32804">MKNEITTTQLGDIPETMLITLWARATESKRADALIRDEKAIEMMERVDYDFSKFEGAKMSQIGVCIRAKLMDEQTKTFLNQYPDAVVIQLGAGLDTRYNRLKTASFTHWYDLDLSEVISIRKQLLTEDERNTFLPLSLFDYRWVDKVLLHHKPILIIIEGVLMYFTPKEVQDFFNELCSRFEGVRTSVLFDMLFYKGVGRAKNHDSVKKTAGKAEFKWSLLNTKDMEQWNKNIHLQNEFYMSDYDNGRFPWISRMFYKIPYFYKNFNQRIVQLDLGR</sequence>
<proteinExistence type="predicted"/>
<organism evidence="3 5">
    <name type="scientific">Capnocytophaga catalasegens</name>
    <dbReference type="NCBI Taxonomy" id="1004260"/>
    <lineage>
        <taxon>Bacteria</taxon>
        <taxon>Pseudomonadati</taxon>
        <taxon>Bacteroidota</taxon>
        <taxon>Flavobacteriia</taxon>
        <taxon>Flavobacteriales</taxon>
        <taxon>Flavobacteriaceae</taxon>
        <taxon>Capnocytophaga</taxon>
    </lineage>
</organism>
<evidence type="ECO:0000256" key="1">
    <source>
        <dbReference type="ARBA" id="ARBA00022603"/>
    </source>
</evidence>
<dbReference type="GO" id="GO:0032259">
    <property type="term" value="P:methylation"/>
    <property type="evidence" value="ECO:0007669"/>
    <property type="project" value="UniProtKB-KW"/>
</dbReference>
<dbReference type="PANTHER" id="PTHR43619">
    <property type="entry name" value="S-ADENOSYL-L-METHIONINE-DEPENDENT METHYLTRANSFERASE YKTD-RELATED"/>
    <property type="match status" value="1"/>
</dbReference>
<dbReference type="SUPFAM" id="SSF53335">
    <property type="entry name" value="S-adenosyl-L-methionine-dependent methyltransferases"/>
    <property type="match status" value="1"/>
</dbReference>
<dbReference type="RefSeq" id="WP_264846354.1">
    <property type="nucleotide sequence ID" value="NZ_BPMA01000021.1"/>
</dbReference>
<dbReference type="EMBL" id="BQKA01000028">
    <property type="protein sequence ID" value="GJM50500.1"/>
    <property type="molecule type" value="Genomic_DNA"/>
</dbReference>
<dbReference type="GO" id="GO:0008168">
    <property type="term" value="F:methyltransferase activity"/>
    <property type="evidence" value="ECO:0007669"/>
    <property type="project" value="UniProtKB-KW"/>
</dbReference>
<keyword evidence="1" id="KW-0489">Methyltransferase</keyword>
<evidence type="ECO:0000313" key="3">
    <source>
        <dbReference type="EMBL" id="GJM50500.1"/>
    </source>
</evidence>
<accession>A0AAV5AYI0</accession>
<keyword evidence="2" id="KW-0808">Transferase</keyword>
<gene>
    <name evidence="3" type="ORF">RCZ15_14730</name>
    <name evidence="4" type="ORF">RCZ16_04220</name>
</gene>
<evidence type="ECO:0000256" key="2">
    <source>
        <dbReference type="ARBA" id="ARBA00022679"/>
    </source>
</evidence>
<evidence type="ECO:0008006" key="7">
    <source>
        <dbReference type="Google" id="ProtNLM"/>
    </source>
</evidence>
<dbReference type="Gene3D" id="3.40.50.150">
    <property type="entry name" value="Vaccinia Virus protein VP39"/>
    <property type="match status" value="1"/>
</dbReference>
<reference evidence="3 6" key="1">
    <citation type="submission" date="2021-11" db="EMBL/GenBank/DDBJ databases">
        <title>Draft genome sequence of Capnocytophaga sp. strain KC07075 isolated from cat oral cavity.</title>
        <authorList>
            <person name="Suzuki M."/>
            <person name="Imaoka K."/>
            <person name="Kimura M."/>
            <person name="Morikawa S."/>
            <person name="Maeda K."/>
        </authorList>
    </citation>
    <scope>NUCLEOTIDE SEQUENCE</scope>
    <source>
        <strain evidence="3">KC07075</strain>
        <strain evidence="4 6">KC07079</strain>
    </source>
</reference>
<dbReference type="PANTHER" id="PTHR43619:SF2">
    <property type="entry name" value="S-ADENOSYL-L-METHIONINE-DEPENDENT METHYLTRANSFERASES SUPERFAMILY PROTEIN"/>
    <property type="match status" value="1"/>
</dbReference>
<dbReference type="InterPro" id="IPR029063">
    <property type="entry name" value="SAM-dependent_MTases_sf"/>
</dbReference>
<evidence type="ECO:0000313" key="4">
    <source>
        <dbReference type="EMBL" id="GJM52104.1"/>
    </source>
</evidence>
<dbReference type="EMBL" id="BQKB01000009">
    <property type="protein sequence ID" value="GJM52104.1"/>
    <property type="molecule type" value="Genomic_DNA"/>
</dbReference>
<dbReference type="Proteomes" id="UP001208692">
    <property type="component" value="Unassembled WGS sequence"/>
</dbReference>
<dbReference type="Proteomes" id="UP001207736">
    <property type="component" value="Unassembled WGS sequence"/>
</dbReference>
<dbReference type="Pfam" id="PF04072">
    <property type="entry name" value="LCM"/>
    <property type="match status" value="1"/>
</dbReference>